<comment type="caution">
    <text evidence="1">The sequence shown here is derived from an EMBL/GenBank/DDBJ whole genome shotgun (WGS) entry which is preliminary data.</text>
</comment>
<dbReference type="STRING" id="100816.A0A175VSG9"/>
<dbReference type="EMBL" id="LCTW02000351">
    <property type="protein sequence ID" value="KXX74458.1"/>
    <property type="molecule type" value="Genomic_DNA"/>
</dbReference>
<dbReference type="Proteomes" id="UP000078237">
    <property type="component" value="Unassembled WGS sequence"/>
</dbReference>
<dbReference type="VEuPathDB" id="FungiDB:MMYC01_208609"/>
<accession>A0A175VSG9</accession>
<name>A0A175VSG9_9PEZI</name>
<organism evidence="1 2">
    <name type="scientific">Madurella mycetomatis</name>
    <dbReference type="NCBI Taxonomy" id="100816"/>
    <lineage>
        <taxon>Eukaryota</taxon>
        <taxon>Fungi</taxon>
        <taxon>Dikarya</taxon>
        <taxon>Ascomycota</taxon>
        <taxon>Pezizomycotina</taxon>
        <taxon>Sordariomycetes</taxon>
        <taxon>Sordariomycetidae</taxon>
        <taxon>Sordariales</taxon>
        <taxon>Sordariales incertae sedis</taxon>
        <taxon>Madurella</taxon>
    </lineage>
</organism>
<dbReference type="OrthoDB" id="4583403at2759"/>
<evidence type="ECO:0000313" key="1">
    <source>
        <dbReference type="EMBL" id="KXX74458.1"/>
    </source>
</evidence>
<dbReference type="AlphaFoldDB" id="A0A175VSG9"/>
<protein>
    <submittedName>
        <fullName evidence="1">Uncharacterized protein</fullName>
    </submittedName>
</protein>
<sequence length="285" mass="31925">MLRTTIATTSPRSFVFYVVADVGFPGTHDSHRPLAVTYRQGHGPGPCRNGSRSAQRVHHVLQDCARIISVLTEPANRVALEAELALAVAWYRGGHHSEPDRVEIPDAPQPGYDFSPWKSNWKEKPGKPDMPELPWAPGIREFPFVSSCLRLALNRDGTYGTRLGDVQEQALGTVFRGDKLEYGIVVIDISDLDNVRYGIIGLKINYIANIDLTANPSGWDYIESWVPDQELVIKLEESRSRSPLCGTGYMNKHGRYNWKDAIKRLKKQPVAEQSALNSRRYLAAT</sequence>
<reference evidence="1 2" key="1">
    <citation type="journal article" date="2016" name="Genome Announc.">
        <title>Genome Sequence of Madurella mycetomatis mm55, Isolated from a Human Mycetoma Case in Sudan.</title>
        <authorList>
            <person name="Smit S."/>
            <person name="Derks M.F."/>
            <person name="Bervoets S."/>
            <person name="Fahal A."/>
            <person name="van Leeuwen W."/>
            <person name="van Belkum A."/>
            <person name="van de Sande W.W."/>
        </authorList>
    </citation>
    <scope>NUCLEOTIDE SEQUENCE [LARGE SCALE GENOMIC DNA]</scope>
    <source>
        <strain evidence="2">mm55</strain>
    </source>
</reference>
<proteinExistence type="predicted"/>
<keyword evidence="2" id="KW-1185">Reference proteome</keyword>
<evidence type="ECO:0000313" key="2">
    <source>
        <dbReference type="Proteomes" id="UP000078237"/>
    </source>
</evidence>
<gene>
    <name evidence="1" type="ORF">MMYC01_208609</name>
</gene>